<reference evidence="2" key="1">
    <citation type="journal article" date="2015" name="Nat. Genet.">
        <title>The genome and transcriptome of the zoonotic hookworm Ancylostoma ceylanicum identify infection-specific gene families.</title>
        <authorList>
            <person name="Schwarz E.M."/>
            <person name="Hu Y."/>
            <person name="Antoshechkin I."/>
            <person name="Miller M.M."/>
            <person name="Sternberg P.W."/>
            <person name="Aroian R.V."/>
        </authorList>
    </citation>
    <scope>NUCLEOTIDE SEQUENCE</scope>
    <source>
        <strain evidence="2">HY135</strain>
    </source>
</reference>
<keyword evidence="2" id="KW-1185">Reference proteome</keyword>
<organism evidence="1 2">
    <name type="scientific">Ancylostoma ceylanicum</name>
    <dbReference type="NCBI Taxonomy" id="53326"/>
    <lineage>
        <taxon>Eukaryota</taxon>
        <taxon>Metazoa</taxon>
        <taxon>Ecdysozoa</taxon>
        <taxon>Nematoda</taxon>
        <taxon>Chromadorea</taxon>
        <taxon>Rhabditida</taxon>
        <taxon>Rhabditina</taxon>
        <taxon>Rhabditomorpha</taxon>
        <taxon>Strongyloidea</taxon>
        <taxon>Ancylostomatidae</taxon>
        <taxon>Ancylostomatinae</taxon>
        <taxon>Ancylostoma</taxon>
    </lineage>
</organism>
<protein>
    <submittedName>
        <fullName evidence="1">Uncharacterized protein</fullName>
    </submittedName>
</protein>
<evidence type="ECO:0000313" key="1">
    <source>
        <dbReference type="EMBL" id="EYC20731.1"/>
    </source>
</evidence>
<dbReference type="Proteomes" id="UP000024635">
    <property type="component" value="Unassembled WGS sequence"/>
</dbReference>
<gene>
    <name evidence="1" type="primary">Acey_s0021.g394</name>
    <name evidence="1" type="ORF">Y032_0021g394</name>
</gene>
<proteinExistence type="predicted"/>
<dbReference type="EMBL" id="JARK01001357">
    <property type="protein sequence ID" value="EYC20731.1"/>
    <property type="molecule type" value="Genomic_DNA"/>
</dbReference>
<comment type="caution">
    <text evidence="1">The sequence shown here is derived from an EMBL/GenBank/DDBJ whole genome shotgun (WGS) entry which is preliminary data.</text>
</comment>
<accession>A0A016V0F2</accession>
<evidence type="ECO:0000313" key="2">
    <source>
        <dbReference type="Proteomes" id="UP000024635"/>
    </source>
</evidence>
<sequence>MRIDCFKTIVDNPMTVCYSLAVKDRSPALFRENVLNHLDVQVCKYRILQSYVTTNTRIAAVHHHHYNVAQSHFTHLHR</sequence>
<dbReference type="AlphaFoldDB" id="A0A016V0F2"/>
<name>A0A016V0F2_9BILA</name>